<evidence type="ECO:0000256" key="6">
    <source>
        <dbReference type="SAM" id="MobiDB-lite"/>
    </source>
</evidence>
<comment type="subcellular location">
    <subcellularLocation>
        <location evidence="1">Membrane</location>
        <topology evidence="1">Multi-pass membrane protein</topology>
    </subcellularLocation>
</comment>
<dbReference type="SUPFAM" id="SSF103481">
    <property type="entry name" value="Multidrug resistance efflux transporter EmrE"/>
    <property type="match status" value="2"/>
</dbReference>
<dbReference type="OrthoDB" id="5430053at2"/>
<dbReference type="Proteomes" id="UP000268329">
    <property type="component" value="Chromosome"/>
</dbReference>
<dbReference type="InterPro" id="IPR000620">
    <property type="entry name" value="EamA_dom"/>
</dbReference>
<dbReference type="InterPro" id="IPR050638">
    <property type="entry name" value="AA-Vitamin_Transporters"/>
</dbReference>
<feature type="transmembrane region" description="Helical" evidence="7">
    <location>
        <begin position="86"/>
        <end position="106"/>
    </location>
</feature>
<feature type="transmembrane region" description="Helical" evidence="7">
    <location>
        <begin position="61"/>
        <end position="80"/>
    </location>
</feature>
<feature type="transmembrane region" description="Helical" evidence="7">
    <location>
        <begin position="229"/>
        <end position="251"/>
    </location>
</feature>
<protein>
    <submittedName>
        <fullName evidence="9">EamA family transporter</fullName>
    </submittedName>
</protein>
<dbReference type="GO" id="GO:0016020">
    <property type="term" value="C:membrane"/>
    <property type="evidence" value="ECO:0007669"/>
    <property type="project" value="UniProtKB-SubCell"/>
</dbReference>
<keyword evidence="5 7" id="KW-0472">Membrane</keyword>
<feature type="domain" description="EamA" evidence="8">
    <location>
        <begin position="3"/>
        <end position="130"/>
    </location>
</feature>
<evidence type="ECO:0000256" key="3">
    <source>
        <dbReference type="ARBA" id="ARBA00022692"/>
    </source>
</evidence>
<dbReference type="RefSeq" id="WP_121790786.1">
    <property type="nucleotide sequence ID" value="NZ_CP033073.1"/>
</dbReference>
<evidence type="ECO:0000313" key="9">
    <source>
        <dbReference type="EMBL" id="AYN43360.1"/>
    </source>
</evidence>
<dbReference type="PANTHER" id="PTHR32322">
    <property type="entry name" value="INNER MEMBRANE TRANSPORTER"/>
    <property type="match status" value="1"/>
</dbReference>
<name>A0A3G2JLP4_9ACTN</name>
<evidence type="ECO:0000256" key="5">
    <source>
        <dbReference type="ARBA" id="ARBA00023136"/>
    </source>
</evidence>
<feature type="transmembrane region" description="Helical" evidence="7">
    <location>
        <begin position="201"/>
        <end position="222"/>
    </location>
</feature>
<organism evidence="9 10">
    <name type="scientific">Streptomyces dangxiongensis</name>
    <dbReference type="NCBI Taxonomy" id="1442032"/>
    <lineage>
        <taxon>Bacteria</taxon>
        <taxon>Bacillati</taxon>
        <taxon>Actinomycetota</taxon>
        <taxon>Actinomycetes</taxon>
        <taxon>Kitasatosporales</taxon>
        <taxon>Streptomycetaceae</taxon>
        <taxon>Streptomyces</taxon>
    </lineage>
</organism>
<evidence type="ECO:0000256" key="4">
    <source>
        <dbReference type="ARBA" id="ARBA00022989"/>
    </source>
</evidence>
<feature type="domain" description="EamA" evidence="8">
    <location>
        <begin position="140"/>
        <end position="272"/>
    </location>
</feature>
<feature type="transmembrane region" description="Helical" evidence="7">
    <location>
        <begin position="113"/>
        <end position="131"/>
    </location>
</feature>
<keyword evidence="4 7" id="KW-1133">Transmembrane helix</keyword>
<gene>
    <name evidence="9" type="ORF">D9753_36015</name>
</gene>
<feature type="transmembrane region" description="Helical" evidence="7">
    <location>
        <begin position="137"/>
        <end position="159"/>
    </location>
</feature>
<feature type="region of interest" description="Disordered" evidence="6">
    <location>
        <begin position="288"/>
        <end position="318"/>
    </location>
</feature>
<dbReference type="EMBL" id="CP033073">
    <property type="protein sequence ID" value="AYN43360.1"/>
    <property type="molecule type" value="Genomic_DNA"/>
</dbReference>
<reference evidence="9 10" key="1">
    <citation type="submission" date="2018-10" db="EMBL/GenBank/DDBJ databases">
        <title>The genome of Streptomyces dangxiongensis Z022.</title>
        <authorList>
            <person name="Zhang B."/>
        </authorList>
    </citation>
    <scope>NUCLEOTIDE SEQUENCE [LARGE SCALE GENOMIC DNA]</scope>
    <source>
        <strain evidence="9 10">Z022</strain>
    </source>
</reference>
<comment type="similarity">
    <text evidence="2">Belongs to the EamA transporter family.</text>
</comment>
<dbReference type="InterPro" id="IPR037185">
    <property type="entry name" value="EmrE-like"/>
</dbReference>
<evidence type="ECO:0000313" key="10">
    <source>
        <dbReference type="Proteomes" id="UP000268329"/>
    </source>
</evidence>
<evidence type="ECO:0000259" key="8">
    <source>
        <dbReference type="Pfam" id="PF00892"/>
    </source>
</evidence>
<dbReference type="PANTHER" id="PTHR32322:SF2">
    <property type="entry name" value="EAMA DOMAIN-CONTAINING PROTEIN"/>
    <property type="match status" value="1"/>
</dbReference>
<evidence type="ECO:0000256" key="7">
    <source>
        <dbReference type="SAM" id="Phobius"/>
    </source>
</evidence>
<dbReference type="KEGG" id="sdd:D9753_36015"/>
<accession>A0A3G2JLP4</accession>
<feature type="transmembrane region" description="Helical" evidence="7">
    <location>
        <begin position="166"/>
        <end position="189"/>
    </location>
</feature>
<evidence type="ECO:0000256" key="2">
    <source>
        <dbReference type="ARBA" id="ARBA00007362"/>
    </source>
</evidence>
<dbReference type="Pfam" id="PF00892">
    <property type="entry name" value="EamA"/>
    <property type="match status" value="2"/>
</dbReference>
<feature type="transmembrane region" description="Helical" evidence="7">
    <location>
        <begin position="257"/>
        <end position="277"/>
    </location>
</feature>
<keyword evidence="3 7" id="KW-0812">Transmembrane</keyword>
<sequence length="318" mass="32967">MRWTLVTAIAPVAWATNYFVTHEYLPTGQPLYGAAIRALPAGALLLALCRQVPHGAWWWKSLVLGTLNMGSFFALIYLAAQLLPTSIASTIMAASPTVLMLLAWAVNAERPHGLPLMGAGIGIAGVCLMLLTGNVTLNPLGVLASATAMVTSSFGYVLAKRWSTEVDILASTSWQLIAGGLVVLPLAVVREGAPPHLGVGAILGFAYVTIVATAVAFAAWFAGLRHLPAAAVGLIGLLNPVTGVLLGTVIAEETLTLRQICGLVLVLLGIALGQPIAATAAGRIRSRATGADSRRDAPTGRARRLGPGESNCATQRDG</sequence>
<keyword evidence="10" id="KW-1185">Reference proteome</keyword>
<dbReference type="AlphaFoldDB" id="A0A3G2JLP4"/>
<proteinExistence type="inferred from homology"/>
<evidence type="ECO:0000256" key="1">
    <source>
        <dbReference type="ARBA" id="ARBA00004141"/>
    </source>
</evidence>